<proteinExistence type="predicted"/>
<gene>
    <name evidence="1" type="ORF">AaE_015806</name>
</gene>
<protein>
    <submittedName>
        <fullName evidence="1">Uncharacterized protein</fullName>
    </submittedName>
</protein>
<name>A0A6A4Z5W4_APHAT</name>
<dbReference type="EMBL" id="VJMI01021061">
    <property type="protein sequence ID" value="KAF0702644.1"/>
    <property type="molecule type" value="Genomic_DNA"/>
</dbReference>
<evidence type="ECO:0000313" key="1">
    <source>
        <dbReference type="EMBL" id="KAF0702644.1"/>
    </source>
</evidence>
<evidence type="ECO:0000313" key="2">
    <source>
        <dbReference type="Proteomes" id="UP000469452"/>
    </source>
</evidence>
<dbReference type="Proteomes" id="UP000469452">
    <property type="component" value="Unassembled WGS sequence"/>
</dbReference>
<comment type="caution">
    <text evidence="1">The sequence shown here is derived from an EMBL/GenBank/DDBJ whole genome shotgun (WGS) entry which is preliminary data.</text>
</comment>
<dbReference type="AlphaFoldDB" id="A0A6A4Z5W4"/>
<organism evidence="1 2">
    <name type="scientific">Aphanomyces astaci</name>
    <name type="common">Crayfish plague agent</name>
    <dbReference type="NCBI Taxonomy" id="112090"/>
    <lineage>
        <taxon>Eukaryota</taxon>
        <taxon>Sar</taxon>
        <taxon>Stramenopiles</taxon>
        <taxon>Oomycota</taxon>
        <taxon>Saprolegniomycetes</taxon>
        <taxon>Saprolegniales</taxon>
        <taxon>Verrucalvaceae</taxon>
        <taxon>Aphanomyces</taxon>
    </lineage>
</organism>
<reference evidence="1 2" key="1">
    <citation type="submission" date="2019-06" db="EMBL/GenBank/DDBJ databases">
        <title>Genomics analysis of Aphanomyces spp. identifies a new class of oomycete effector associated with host adaptation.</title>
        <authorList>
            <person name="Gaulin E."/>
        </authorList>
    </citation>
    <scope>NUCLEOTIDE SEQUENCE [LARGE SCALE GENOMIC DNA]</scope>
    <source>
        <strain evidence="1 2">E</strain>
    </source>
</reference>
<sequence>MKVTFQFCYAQYFTQRAGLGISDSQQQVSFNLQLSAFQKNIKQVIVIPFSQTSGDTLGRRHFLNTSAKGTGQFHSPFDSAPWTAQPGSAIRNFQVQVGNDNVFSKTIDYDYEMFNDEIRKMGAVNGAQTHQIDNGLLDLQKYSNIHHYIVADCSRITVKDVPQSVQVSDINGSNQGANLLVLIVYEREMSFDRLTGEV</sequence>
<accession>A0A6A4Z5W4</accession>